<dbReference type="InterPro" id="IPR017853">
    <property type="entry name" value="GH"/>
</dbReference>
<reference evidence="1" key="1">
    <citation type="submission" date="2020-02" db="EMBL/GenBank/DDBJ databases">
        <authorList>
            <person name="Meier V. D."/>
        </authorList>
    </citation>
    <scope>NUCLEOTIDE SEQUENCE</scope>
    <source>
        <strain evidence="1">AVDCRST_MAG63</strain>
    </source>
</reference>
<dbReference type="AlphaFoldDB" id="A0A6J4IGR4"/>
<gene>
    <name evidence="1" type="ORF">AVDCRST_MAG63-1968</name>
</gene>
<dbReference type="EMBL" id="CADCTO010000253">
    <property type="protein sequence ID" value="CAA9251931.1"/>
    <property type="molecule type" value="Genomic_DNA"/>
</dbReference>
<evidence type="ECO:0000313" key="1">
    <source>
        <dbReference type="EMBL" id="CAA9251931.1"/>
    </source>
</evidence>
<dbReference type="Gene3D" id="3.20.20.80">
    <property type="entry name" value="Glycosidases"/>
    <property type="match status" value="1"/>
</dbReference>
<dbReference type="SUPFAM" id="SSF51445">
    <property type="entry name" value="(Trans)glycosidases"/>
    <property type="match status" value="1"/>
</dbReference>
<accession>A0A6J4IGR4</accession>
<organism evidence="1">
    <name type="scientific">uncultured Armatimonadetes bacterium</name>
    <dbReference type="NCBI Taxonomy" id="157466"/>
    <lineage>
        <taxon>Bacteria</taxon>
        <taxon>Bacillati</taxon>
        <taxon>Armatimonadota</taxon>
        <taxon>environmental samples</taxon>
    </lineage>
</organism>
<sequence length="447" mass="49537">MRKENSPVDAAAVPAPGVLRRTGPVRVVGHALADDGGAFLGLGVSYFTALWRCKNDRQRLESDLAFLSRQGFNYYRMLSMVGWYAAWEGREVAPVAFTNREGKRVSAWPDYWRQLRDLIDLAYDRYGLRTQVTIFADAQLMPDKGARIDHMRKLLAEVLPGRKNKILLLEVANEAWQNGFPDARGVADLREFTEYLAGRTQIPVATTSNHEGSFRDLYTGSPADIATWHFSRDKGTDGGWKPVYDCWGLGDLPGCPPVSSNEPIGPGSSVDAETEPIRLVMAAAFAYAAKLPMYVFHSEAGVFGRTRFQDTPAVDRFRSVMRLLPPDLANWRRNDGKEADAPFTVFAGGKANRYWPEVDSRMDGCVRNTGSRKGRRFVCVPIGIRRGGLVLEARRPTHFSVHDPLSGKLVLSANSPTAERRVLPQGPGAYIILGTEQAPADHRASAE</sequence>
<protein>
    <recommendedName>
        <fullName evidence="2">Glycoside hydrolase family 5 domain-containing protein</fullName>
    </recommendedName>
</protein>
<evidence type="ECO:0008006" key="2">
    <source>
        <dbReference type="Google" id="ProtNLM"/>
    </source>
</evidence>
<name>A0A6J4IGR4_9BACT</name>
<proteinExistence type="predicted"/>